<dbReference type="PANTHER" id="PTHR43540">
    <property type="entry name" value="PEROXYUREIDOACRYLATE/UREIDOACRYLATE AMIDOHYDROLASE-RELATED"/>
    <property type="match status" value="1"/>
</dbReference>
<name>A0A1H1TCR9_9MICC</name>
<dbReference type="SUPFAM" id="SSF52499">
    <property type="entry name" value="Isochorismatase-like hydrolases"/>
    <property type="match status" value="1"/>
</dbReference>
<protein>
    <submittedName>
        <fullName evidence="3">Nicotinamidase-related amidase</fullName>
    </submittedName>
</protein>
<dbReference type="InterPro" id="IPR050272">
    <property type="entry name" value="Isochorismatase-like_hydrls"/>
</dbReference>
<keyword evidence="1" id="KW-0378">Hydrolase</keyword>
<dbReference type="InterPro" id="IPR036380">
    <property type="entry name" value="Isochorismatase-like_sf"/>
</dbReference>
<accession>A0A1H1TCR9</accession>
<dbReference type="Pfam" id="PF00857">
    <property type="entry name" value="Isochorismatase"/>
    <property type="match status" value="1"/>
</dbReference>
<evidence type="ECO:0000256" key="1">
    <source>
        <dbReference type="ARBA" id="ARBA00022801"/>
    </source>
</evidence>
<organism evidence="3 4">
    <name type="scientific">Pseudarthrobacter equi</name>
    <dbReference type="NCBI Taxonomy" id="728066"/>
    <lineage>
        <taxon>Bacteria</taxon>
        <taxon>Bacillati</taxon>
        <taxon>Actinomycetota</taxon>
        <taxon>Actinomycetes</taxon>
        <taxon>Micrococcales</taxon>
        <taxon>Micrococcaceae</taxon>
        <taxon>Pseudarthrobacter</taxon>
    </lineage>
</organism>
<evidence type="ECO:0000313" key="3">
    <source>
        <dbReference type="EMBL" id="SDS58013.1"/>
    </source>
</evidence>
<evidence type="ECO:0000313" key="4">
    <source>
        <dbReference type="Proteomes" id="UP000198751"/>
    </source>
</evidence>
<dbReference type="InterPro" id="IPR000868">
    <property type="entry name" value="Isochorismatase-like_dom"/>
</dbReference>
<dbReference type="EMBL" id="LT629779">
    <property type="protein sequence ID" value="SDS58013.1"/>
    <property type="molecule type" value="Genomic_DNA"/>
</dbReference>
<dbReference type="RefSeq" id="WP_197676727.1">
    <property type="nucleotide sequence ID" value="NZ_CAUQLD010000001.1"/>
</dbReference>
<keyword evidence="4" id="KW-1185">Reference proteome</keyword>
<dbReference type="CDD" id="cd00431">
    <property type="entry name" value="cysteine_hydrolases"/>
    <property type="match status" value="1"/>
</dbReference>
<gene>
    <name evidence="3" type="ORF">SAMN04489743_0377</name>
</gene>
<reference evidence="4" key="1">
    <citation type="submission" date="2016-10" db="EMBL/GenBank/DDBJ databases">
        <authorList>
            <person name="Varghese N."/>
            <person name="Submissions S."/>
        </authorList>
    </citation>
    <scope>NUCLEOTIDE SEQUENCE [LARGE SCALE GENOMIC DNA]</scope>
    <source>
        <strain evidence="4">IMMIB L-1606</strain>
    </source>
</reference>
<dbReference type="GO" id="GO:0016787">
    <property type="term" value="F:hydrolase activity"/>
    <property type="evidence" value="ECO:0007669"/>
    <property type="project" value="UniProtKB-KW"/>
</dbReference>
<proteinExistence type="predicted"/>
<dbReference type="Proteomes" id="UP000198751">
    <property type="component" value="Chromosome I"/>
</dbReference>
<sequence length="193" mass="21165">MIGAPRPGAATLVVIDMQRAFQDEGQWQVPRYDEIVPVIERLHQEFEGSTVFTRFVRDETEHGAWAAYYQRWDEMRYPADSSAWDITMDVSGTATVLDAPTFSKWGPQLAALIPEGAEIVLTGVATDCCVLSTALGAVDAGRFVTIISDACAAVSDQAQQQTLALLELLSPMCEVVTSDQFAGRKVRQHSSRP</sequence>
<evidence type="ECO:0000259" key="2">
    <source>
        <dbReference type="Pfam" id="PF00857"/>
    </source>
</evidence>
<feature type="domain" description="Isochorismatase-like" evidence="2">
    <location>
        <begin position="11"/>
        <end position="178"/>
    </location>
</feature>
<dbReference type="Gene3D" id="3.40.50.850">
    <property type="entry name" value="Isochorismatase-like"/>
    <property type="match status" value="1"/>
</dbReference>
<dbReference type="PANTHER" id="PTHR43540:SF6">
    <property type="entry name" value="ISOCHORISMATASE-LIKE DOMAIN-CONTAINING PROTEIN"/>
    <property type="match status" value="1"/>
</dbReference>
<dbReference type="AlphaFoldDB" id="A0A1H1TCR9"/>